<dbReference type="InterPro" id="IPR046457">
    <property type="entry name" value="PMI_typeI_cat"/>
</dbReference>
<evidence type="ECO:0000313" key="9">
    <source>
        <dbReference type="EMBL" id="CAH2761163.1"/>
    </source>
</evidence>
<feature type="binding site" evidence="5">
    <location>
        <position position="174"/>
    </location>
    <ligand>
        <name>Zn(2+)</name>
        <dbReference type="ChEBI" id="CHEBI:29105"/>
    </ligand>
</feature>
<feature type="binding site" evidence="5">
    <location>
        <position position="99"/>
    </location>
    <ligand>
        <name>Zn(2+)</name>
        <dbReference type="ChEBI" id="CHEBI:29105"/>
    </ligand>
</feature>
<evidence type="ECO:0000313" key="10">
    <source>
        <dbReference type="EMBL" id="CAH2761172.1"/>
    </source>
</evidence>
<dbReference type="RefSeq" id="WP_254007220.1">
    <property type="nucleotide sequence ID" value="NZ_OW659477.1"/>
</dbReference>
<protein>
    <recommendedName>
        <fullName evidence="3">Phosphohexomutase</fullName>
    </recommendedName>
    <alternativeName>
        <fullName evidence="4">Phosphomannose isomerase</fullName>
    </alternativeName>
</protein>
<evidence type="ECO:0000313" key="12">
    <source>
        <dbReference type="Proteomes" id="UP001154111"/>
    </source>
</evidence>
<feature type="binding site" evidence="5">
    <location>
        <position position="116"/>
    </location>
    <ligand>
        <name>Zn(2+)</name>
        <dbReference type="ChEBI" id="CHEBI:29105"/>
    </ligand>
</feature>
<evidence type="ECO:0000256" key="5">
    <source>
        <dbReference type="PIRSR" id="PIRSR036894-1"/>
    </source>
</evidence>
<dbReference type="Pfam" id="PF20511">
    <property type="entry name" value="PMI_typeI_cat"/>
    <property type="match status" value="1"/>
</dbReference>
<dbReference type="GO" id="GO:0009298">
    <property type="term" value="P:GDP-mannose biosynthetic process"/>
    <property type="evidence" value="ECO:0007669"/>
    <property type="project" value="InterPro"/>
</dbReference>
<evidence type="ECO:0000256" key="6">
    <source>
        <dbReference type="PIRSR" id="PIRSR036894-2"/>
    </source>
</evidence>
<dbReference type="SUPFAM" id="SSF51182">
    <property type="entry name" value="RmlC-like cupins"/>
    <property type="match status" value="1"/>
</dbReference>
<dbReference type="InterPro" id="IPR014710">
    <property type="entry name" value="RmlC-like_jellyroll"/>
</dbReference>
<comment type="cofactor">
    <cofactor evidence="5">
        <name>Zn(2+)</name>
        <dbReference type="ChEBI" id="CHEBI:29105"/>
    </cofactor>
    <text evidence="5">Binds 1 zinc ion per subunit.</text>
</comment>
<dbReference type="EMBL" id="OW659496">
    <property type="protein sequence ID" value="CAH2761172.1"/>
    <property type="molecule type" value="Genomic_DNA"/>
</dbReference>
<keyword evidence="2 5" id="KW-0862">Zinc</keyword>
<accession>A0AAU9VEG3</accession>
<dbReference type="InterPro" id="IPR011051">
    <property type="entry name" value="RmlC_Cupin_sf"/>
</dbReference>
<keyword evidence="11" id="KW-1185">Reference proteome</keyword>
<name>A0AAU9VEG3_9FIRM</name>
<sequence length="320" mass="36051">MAVIKLSPAFKDYLWGGTRLKEMYQKQTDLDIVAESWEVSTHPDGPSYVVSGVDEGKTLTEYIKYYGTQILGTHAQDFDFFPILVKFIDAKKDLSIQVHPNDDYGLKHEGEYGKTEMWYIVEAEPDSAIYYGTKNKISRDDFAQAIESNTVLDVLNRVPVKKGDVIFVEAGTIHAIGAGIVICEIQQNSNTTYRVYDYNRKDACGNLRQLHLKQALDVSNLDPLDTHFKPQGKLETFENYQKQVLVSCPYFKTTCMNLSGVLDYKVGPESFETWVVLEGSLDITHNNHTTKLKAGETLFLEANTNDLRMSGTATCLSINV</sequence>
<gene>
    <name evidence="9" type="primary">manA</name>
    <name evidence="9" type="ORF">ERYAMS2_00567</name>
    <name evidence="10" type="ORF">ERYAMS_00277</name>
</gene>
<evidence type="ECO:0000256" key="4">
    <source>
        <dbReference type="ARBA" id="ARBA00030762"/>
    </source>
</evidence>
<evidence type="ECO:0000313" key="11">
    <source>
        <dbReference type="Proteomes" id="UP001154095"/>
    </source>
</evidence>
<evidence type="ECO:0000259" key="7">
    <source>
        <dbReference type="Pfam" id="PF20511"/>
    </source>
</evidence>
<feature type="domain" description="Mannose-6-phosphate isomerase cupin" evidence="8">
    <location>
        <begin position="244"/>
        <end position="316"/>
    </location>
</feature>
<dbReference type="GO" id="GO:0004476">
    <property type="term" value="F:mannose-6-phosphate isomerase activity"/>
    <property type="evidence" value="ECO:0007669"/>
    <property type="project" value="InterPro"/>
</dbReference>
<evidence type="ECO:0000256" key="1">
    <source>
        <dbReference type="ARBA" id="ARBA00022723"/>
    </source>
</evidence>
<dbReference type="InterPro" id="IPR016305">
    <property type="entry name" value="Mannose-6-P_Isomerase"/>
</dbReference>
<dbReference type="InterPro" id="IPR049071">
    <property type="entry name" value="MPI_cupin_dom"/>
</dbReference>
<dbReference type="AlphaFoldDB" id="A0AAU9VEG3"/>
<reference evidence="9" key="1">
    <citation type="submission" date="2022-04" db="EMBL/GenBank/DDBJ databases">
        <authorList>
            <person name="Forde T."/>
        </authorList>
    </citation>
    <scope>NUCLEOTIDE SEQUENCE</scope>
    <source>
        <strain evidence="9">A18Y016a</strain>
        <strain evidence="10">A18Y020d</strain>
    </source>
</reference>
<dbReference type="PANTHER" id="PTHR42742:SF3">
    <property type="entry name" value="FRUCTOKINASE"/>
    <property type="match status" value="1"/>
</dbReference>
<dbReference type="PIRSF" id="PIRSF036894">
    <property type="entry name" value="PMI_Firm_short"/>
    <property type="match status" value="1"/>
</dbReference>
<evidence type="ECO:0000256" key="3">
    <source>
        <dbReference type="ARBA" id="ARBA00029741"/>
    </source>
</evidence>
<dbReference type="PRINTS" id="PR00714">
    <property type="entry name" value="MAN6PISMRASE"/>
</dbReference>
<dbReference type="Proteomes" id="UP001154095">
    <property type="component" value="Chromosome"/>
</dbReference>
<evidence type="ECO:0000259" key="8">
    <source>
        <dbReference type="Pfam" id="PF21621"/>
    </source>
</evidence>
<dbReference type="CDD" id="cd07010">
    <property type="entry name" value="cupin_PMI_type_I_N_bac"/>
    <property type="match status" value="1"/>
</dbReference>
<organism evidence="9 12">
    <name type="scientific">Erysipelothrix amsterdamensis</name>
    <dbReference type="NCBI Taxonomy" id="2929157"/>
    <lineage>
        <taxon>Bacteria</taxon>
        <taxon>Bacillati</taxon>
        <taxon>Bacillota</taxon>
        <taxon>Erysipelotrichia</taxon>
        <taxon>Erysipelotrichales</taxon>
        <taxon>Erysipelotrichaceae</taxon>
        <taxon>Erysipelothrix</taxon>
    </lineage>
</organism>
<dbReference type="Proteomes" id="UP001154111">
    <property type="component" value="Chromosome"/>
</dbReference>
<feature type="domain" description="Phosphomannose isomerase type I catalytic" evidence="7">
    <location>
        <begin position="4"/>
        <end position="105"/>
    </location>
</feature>
<dbReference type="GO" id="GO:0008270">
    <property type="term" value="F:zinc ion binding"/>
    <property type="evidence" value="ECO:0007669"/>
    <property type="project" value="InterPro"/>
</dbReference>
<dbReference type="Pfam" id="PF21621">
    <property type="entry name" value="MPI_cupin_dom"/>
    <property type="match status" value="1"/>
</dbReference>
<dbReference type="EMBL" id="OW659477">
    <property type="protein sequence ID" value="CAH2761163.1"/>
    <property type="molecule type" value="Genomic_DNA"/>
</dbReference>
<dbReference type="InterPro" id="IPR051804">
    <property type="entry name" value="Carb_Metab_Reg_Kinase/Isom"/>
</dbReference>
<evidence type="ECO:0000256" key="2">
    <source>
        <dbReference type="ARBA" id="ARBA00022833"/>
    </source>
</evidence>
<proteinExistence type="predicted"/>
<dbReference type="Gene3D" id="2.60.120.10">
    <property type="entry name" value="Jelly Rolls"/>
    <property type="match status" value="2"/>
</dbReference>
<dbReference type="InterPro" id="IPR014628">
    <property type="entry name" value="Man6P_isomerase_Firm_short"/>
</dbReference>
<dbReference type="PANTHER" id="PTHR42742">
    <property type="entry name" value="TRANSCRIPTIONAL REPRESSOR MPRA"/>
    <property type="match status" value="1"/>
</dbReference>
<feature type="active site" evidence="6">
    <location>
        <position position="194"/>
    </location>
</feature>
<keyword evidence="1 5" id="KW-0479">Metal-binding</keyword>
<keyword evidence="9" id="KW-0413">Isomerase</keyword>
<dbReference type="GO" id="GO:0005975">
    <property type="term" value="P:carbohydrate metabolic process"/>
    <property type="evidence" value="ECO:0007669"/>
    <property type="project" value="InterPro"/>
</dbReference>